<dbReference type="RefSeq" id="WP_055465615.1">
    <property type="nucleotide sequence ID" value="NZ_CP128205.1"/>
</dbReference>
<evidence type="ECO:0000313" key="13">
    <source>
        <dbReference type="Proteomes" id="UP000051221"/>
    </source>
</evidence>
<dbReference type="PROSITE" id="PS00211">
    <property type="entry name" value="ABC_TRANSPORTER_1"/>
    <property type="match status" value="1"/>
</dbReference>
<dbReference type="AlphaFoldDB" id="A0A0Q2Y1T9"/>
<accession>A0A0Q2Y1T9</accession>
<dbReference type="InterPro" id="IPR027417">
    <property type="entry name" value="P-loop_NTPase"/>
</dbReference>
<dbReference type="EC" id="3.6.3.29" evidence="12"/>
<dbReference type="Gene3D" id="3.40.50.300">
    <property type="entry name" value="P-loop containing nucleotide triphosphate hydrolases"/>
    <property type="match status" value="1"/>
</dbReference>
<evidence type="ECO:0000256" key="6">
    <source>
        <dbReference type="ARBA" id="ARBA00022840"/>
    </source>
</evidence>
<evidence type="ECO:0000259" key="11">
    <source>
        <dbReference type="PROSITE" id="PS51866"/>
    </source>
</evidence>
<dbReference type="InterPro" id="IPR003439">
    <property type="entry name" value="ABC_transporter-like_ATP-bd"/>
</dbReference>
<dbReference type="PROSITE" id="PS51866">
    <property type="entry name" value="MOP"/>
    <property type="match status" value="1"/>
</dbReference>
<dbReference type="GO" id="GO:0015098">
    <property type="term" value="F:molybdate ion transmembrane transporter activity"/>
    <property type="evidence" value="ECO:0007669"/>
    <property type="project" value="InterPro"/>
</dbReference>
<evidence type="ECO:0000313" key="12">
    <source>
        <dbReference type="EMBL" id="KQH86660.1"/>
    </source>
</evidence>
<gene>
    <name evidence="12" type="primary">modC</name>
    <name evidence="12" type="ORF">AMR76_06100</name>
</gene>
<dbReference type="Pfam" id="PF03459">
    <property type="entry name" value="TOBE"/>
    <property type="match status" value="1"/>
</dbReference>
<dbReference type="GO" id="GO:0140359">
    <property type="term" value="F:ABC-type transporter activity"/>
    <property type="evidence" value="ECO:0007669"/>
    <property type="project" value="InterPro"/>
</dbReference>
<dbReference type="EMBL" id="LKHS01000005">
    <property type="protein sequence ID" value="KQH86660.1"/>
    <property type="molecule type" value="Genomic_DNA"/>
</dbReference>
<dbReference type="GO" id="GO:0016887">
    <property type="term" value="F:ATP hydrolysis activity"/>
    <property type="evidence" value="ECO:0007669"/>
    <property type="project" value="InterPro"/>
</dbReference>
<proteinExistence type="predicted"/>
<evidence type="ECO:0000259" key="10">
    <source>
        <dbReference type="PROSITE" id="PS50893"/>
    </source>
</evidence>
<dbReference type="SMART" id="SM00382">
    <property type="entry name" value="AAA"/>
    <property type="match status" value="1"/>
</dbReference>
<dbReference type="InterPro" id="IPR017871">
    <property type="entry name" value="ABC_transporter-like_CS"/>
</dbReference>
<dbReference type="FunFam" id="3.40.50.300:FF:000634">
    <property type="entry name" value="Molybdenum import ATP-binding protein ModC"/>
    <property type="match status" value="1"/>
</dbReference>
<dbReference type="InParanoid" id="A0A0Q2Y1T9"/>
<dbReference type="PANTHER" id="PTHR43514">
    <property type="entry name" value="ABC TRANSPORTER I FAMILY MEMBER 10"/>
    <property type="match status" value="1"/>
</dbReference>
<keyword evidence="4" id="KW-0997">Cell inner membrane</keyword>
<keyword evidence="1" id="KW-0813">Transport</keyword>
<dbReference type="Proteomes" id="UP000051221">
    <property type="component" value="Unassembled WGS sequence"/>
</dbReference>
<evidence type="ECO:0000256" key="2">
    <source>
        <dbReference type="ARBA" id="ARBA00022475"/>
    </source>
</evidence>
<dbReference type="InterPro" id="IPR004606">
    <property type="entry name" value="Mop_domain"/>
</dbReference>
<keyword evidence="8" id="KW-0472">Membrane</keyword>
<reference evidence="12 13" key="1">
    <citation type="submission" date="2015-08" db="EMBL/GenBank/DDBJ databases">
        <title>Antibacterial properties of a collection of Vibrionaceae strains.</title>
        <authorList>
            <person name="Giubergia S."/>
        </authorList>
    </citation>
    <scope>NUCLEOTIDE SEQUENCE [LARGE SCALE GENOMIC DNA]</scope>
    <source>
        <strain evidence="12 13">S0821</strain>
    </source>
</reference>
<keyword evidence="5" id="KW-0547">Nucleotide-binding</keyword>
<evidence type="ECO:0000256" key="7">
    <source>
        <dbReference type="ARBA" id="ARBA00022967"/>
    </source>
</evidence>
<keyword evidence="6 12" id="KW-0067">ATP-binding</keyword>
<dbReference type="NCBIfam" id="TIGR02142">
    <property type="entry name" value="modC_ABC"/>
    <property type="match status" value="1"/>
</dbReference>
<evidence type="ECO:0000256" key="3">
    <source>
        <dbReference type="ARBA" id="ARBA00022505"/>
    </source>
</evidence>
<evidence type="ECO:0000256" key="8">
    <source>
        <dbReference type="ARBA" id="ARBA00023136"/>
    </source>
</evidence>
<dbReference type="FunCoup" id="A0A0Q2Y1T9">
    <property type="interactions" value="148"/>
</dbReference>
<dbReference type="InterPro" id="IPR011868">
    <property type="entry name" value="ModC_ABC_ATP-bd"/>
</dbReference>
<dbReference type="InterPro" id="IPR008995">
    <property type="entry name" value="Mo/tungstate-bd_C_term_dom"/>
</dbReference>
<dbReference type="Pfam" id="PF00005">
    <property type="entry name" value="ABC_tran"/>
    <property type="match status" value="1"/>
</dbReference>
<dbReference type="GO" id="GO:0016020">
    <property type="term" value="C:membrane"/>
    <property type="evidence" value="ECO:0007669"/>
    <property type="project" value="InterPro"/>
</dbReference>
<feature type="domain" description="ABC transporter" evidence="10">
    <location>
        <begin position="1"/>
        <end position="231"/>
    </location>
</feature>
<protein>
    <submittedName>
        <fullName evidence="12">Molybdate transporter ATP-binding protein</fullName>
        <ecNumber evidence="12">3.6.3.29</ecNumber>
    </submittedName>
</protein>
<organism evidence="12 13">
    <name type="scientific">Vibrio furnissii</name>
    <dbReference type="NCBI Taxonomy" id="29494"/>
    <lineage>
        <taxon>Bacteria</taxon>
        <taxon>Pseudomonadati</taxon>
        <taxon>Pseudomonadota</taxon>
        <taxon>Gammaproteobacteria</taxon>
        <taxon>Vibrionales</taxon>
        <taxon>Vibrionaceae</taxon>
        <taxon>Vibrio</taxon>
    </lineage>
</organism>
<dbReference type="InterPro" id="IPR050334">
    <property type="entry name" value="Molybdenum_import_ModC"/>
</dbReference>
<keyword evidence="12" id="KW-0378">Hydrolase</keyword>
<evidence type="ECO:0000256" key="1">
    <source>
        <dbReference type="ARBA" id="ARBA00022448"/>
    </source>
</evidence>
<dbReference type="InterPro" id="IPR005116">
    <property type="entry name" value="Transp-assoc_OB_typ1"/>
</dbReference>
<comment type="caution">
    <text evidence="12">The sequence shown here is derived from an EMBL/GenBank/DDBJ whole genome shotgun (WGS) entry which is preliminary data.</text>
</comment>
<keyword evidence="2" id="KW-1003">Cell membrane</keyword>
<evidence type="ECO:0000256" key="9">
    <source>
        <dbReference type="PROSITE-ProRule" id="PRU01213"/>
    </source>
</evidence>
<dbReference type="InterPro" id="IPR003593">
    <property type="entry name" value="AAA+_ATPase"/>
</dbReference>
<keyword evidence="3 9" id="KW-0500">Molybdenum</keyword>
<name>A0A0Q2Y1T9_VIBFU</name>
<feature type="domain" description="Mop" evidence="11">
    <location>
        <begin position="292"/>
        <end position="363"/>
    </location>
</feature>
<evidence type="ECO:0000256" key="5">
    <source>
        <dbReference type="ARBA" id="ARBA00022741"/>
    </source>
</evidence>
<dbReference type="Gene3D" id="2.40.50.100">
    <property type="match status" value="1"/>
</dbReference>
<dbReference type="GO" id="GO:0005524">
    <property type="term" value="F:ATP binding"/>
    <property type="evidence" value="ECO:0007669"/>
    <property type="project" value="UniProtKB-KW"/>
</dbReference>
<sequence>MSALQVQFTKTLGATQFDVQLALPSKGITAIFGRSGAGKTSLINVISGLIAPDSGEIAIQNRVLFSTKQRINLPIEHRRIGYVFQEARLFPHYTVRGNLNYGVRRKDAAYFASVVSLLALEPLLDRYPNALSGGEKQRVAIGRALLSQPDLLLMDEPLASLDMPRKREVMPFLEQLAQQVEIPIVYVTHSMNEILRLADHLVVIDQGSVVASGPIEQVWSSKSMRPWQSFSDQSTLFSGTIAQHHDQFGLTQVLLAPNVGLWVQQVDGELNAPIRLQIRANDVSVTLEKPGKTSIRNILSARIAEIEHHQQGEHKKSIALKLALAPDIFLWATITEWALQDLALQPGMEVYAQIKGVSVSQRDVVLSHV</sequence>
<dbReference type="PROSITE" id="PS50893">
    <property type="entry name" value="ABC_TRANSPORTER_2"/>
    <property type="match status" value="1"/>
</dbReference>
<dbReference type="NCBIfam" id="NF008355">
    <property type="entry name" value="PRK11144.1"/>
    <property type="match status" value="1"/>
</dbReference>
<evidence type="ECO:0000256" key="4">
    <source>
        <dbReference type="ARBA" id="ARBA00022519"/>
    </source>
</evidence>
<dbReference type="PANTHER" id="PTHR43514:SF4">
    <property type="entry name" value="ABC TRANSPORTER I FAMILY MEMBER 10"/>
    <property type="match status" value="1"/>
</dbReference>
<keyword evidence="7" id="KW-1278">Translocase</keyword>
<dbReference type="SUPFAM" id="SSF52540">
    <property type="entry name" value="P-loop containing nucleoside triphosphate hydrolases"/>
    <property type="match status" value="1"/>
</dbReference>
<dbReference type="SUPFAM" id="SSF50331">
    <property type="entry name" value="MOP-like"/>
    <property type="match status" value="1"/>
</dbReference>
<keyword evidence="13" id="KW-1185">Reference proteome</keyword>